<dbReference type="InterPro" id="IPR044801">
    <property type="entry name" value="Filamin"/>
</dbReference>
<dbReference type="PROSITE" id="PS50194">
    <property type="entry name" value="FILAMIN_REPEAT"/>
    <property type="match status" value="4"/>
</dbReference>
<dbReference type="GO" id="GO:0030036">
    <property type="term" value="P:actin cytoskeleton organization"/>
    <property type="evidence" value="ECO:0007669"/>
    <property type="project" value="InterPro"/>
</dbReference>
<evidence type="ECO:0000256" key="3">
    <source>
        <dbReference type="PROSITE-ProRule" id="PRU00087"/>
    </source>
</evidence>
<dbReference type="Pfam" id="PF00630">
    <property type="entry name" value="Filamin"/>
    <property type="match status" value="3"/>
</dbReference>
<evidence type="ECO:0000313" key="4">
    <source>
        <dbReference type="EMBL" id="KII67673.1"/>
    </source>
</evidence>
<gene>
    <name evidence="4" type="ORF">RF11_04549</name>
</gene>
<feature type="repeat" description="Filamin" evidence="3">
    <location>
        <begin position="194"/>
        <end position="272"/>
    </location>
</feature>
<evidence type="ECO:0000256" key="2">
    <source>
        <dbReference type="ARBA" id="ARBA00022737"/>
    </source>
</evidence>
<feature type="repeat" description="Filamin" evidence="3">
    <location>
        <begin position="76"/>
        <end position="177"/>
    </location>
</feature>
<dbReference type="InterPro" id="IPR001298">
    <property type="entry name" value="Filamin/ABP280_rpt"/>
</dbReference>
<sequence length="396" mass="44434">MKDSLKVSIIPPKGDILFPPVETYHGDKEHFKQWLGKTGTIYQIEFVTKDCGEYVIHVSFINHPIPGFPKILEAQRYEAKPHNIIIKTPKNTEFRVGDLCSIIVDARQTKPGRLEAKIKDPNDANVSYEILPIHSKNDNDKSRVYQVDFNLQEQGVYEVTFFWNDKKISDQPLHFTAISSMPELSMVNNVVIDGYVGETLSVTIDNVGDHLNYLDCTCYDPSENCVKISIQPSPKNDGSCELVVTPLIPGMHKIEVTMFEKQISGSPFYFNVSYPINAQKAKAYGDGLISGVLHQSKGIFYVSTDKAGGGLLQVAIQGPKDGFKMSIQYKEELEEGEPPTVIVDYEPIVCGLYIINILWSGDHIPGSPFKVYNVKSSTDLQQIAKGRFQLNLCHFH</sequence>
<accession>A0A0C2JEM4</accession>
<dbReference type="InterPro" id="IPR017868">
    <property type="entry name" value="Filamin/ABP280_repeat-like"/>
</dbReference>
<dbReference type="InterPro" id="IPR014756">
    <property type="entry name" value="Ig_E-set"/>
</dbReference>
<dbReference type="InterPro" id="IPR013783">
    <property type="entry name" value="Ig-like_fold"/>
</dbReference>
<evidence type="ECO:0000256" key="1">
    <source>
        <dbReference type="ARBA" id="ARBA00009238"/>
    </source>
</evidence>
<comment type="similarity">
    <text evidence="1">Belongs to the filamin family.</text>
</comment>
<dbReference type="OrthoDB" id="5334309at2759"/>
<evidence type="ECO:0000313" key="5">
    <source>
        <dbReference type="Proteomes" id="UP000031668"/>
    </source>
</evidence>
<dbReference type="GO" id="GO:0051015">
    <property type="term" value="F:actin filament binding"/>
    <property type="evidence" value="ECO:0007669"/>
    <property type="project" value="InterPro"/>
</dbReference>
<protein>
    <submittedName>
        <fullName evidence="4">Filamin-B</fullName>
    </submittedName>
</protein>
<organism evidence="4 5">
    <name type="scientific">Thelohanellus kitauei</name>
    <name type="common">Myxosporean</name>
    <dbReference type="NCBI Taxonomy" id="669202"/>
    <lineage>
        <taxon>Eukaryota</taxon>
        <taxon>Metazoa</taxon>
        <taxon>Cnidaria</taxon>
        <taxon>Myxozoa</taxon>
        <taxon>Myxosporea</taxon>
        <taxon>Bivalvulida</taxon>
        <taxon>Platysporina</taxon>
        <taxon>Myxobolidae</taxon>
        <taxon>Thelohanellus</taxon>
    </lineage>
</organism>
<dbReference type="PANTHER" id="PTHR38537:SF16">
    <property type="entry name" value="CALPONIN-HOMOLOGY (CH) DOMAIN-CONTAINING PROTEIN"/>
    <property type="match status" value="1"/>
</dbReference>
<dbReference type="Gene3D" id="2.60.40.10">
    <property type="entry name" value="Immunoglobulins"/>
    <property type="match status" value="4"/>
</dbReference>
<feature type="repeat" description="Filamin" evidence="3">
    <location>
        <begin position="273"/>
        <end position="373"/>
    </location>
</feature>
<dbReference type="AlphaFoldDB" id="A0A0C2JEM4"/>
<keyword evidence="5" id="KW-1185">Reference proteome</keyword>
<dbReference type="SUPFAM" id="SSF81296">
    <property type="entry name" value="E set domains"/>
    <property type="match status" value="3"/>
</dbReference>
<name>A0A0C2JEM4_THEKT</name>
<keyword evidence="2" id="KW-0677">Repeat</keyword>
<dbReference type="PANTHER" id="PTHR38537">
    <property type="entry name" value="JITTERBUG, ISOFORM N"/>
    <property type="match status" value="1"/>
</dbReference>
<dbReference type="SMART" id="SM00557">
    <property type="entry name" value="IG_FLMN"/>
    <property type="match status" value="3"/>
</dbReference>
<proteinExistence type="inferred from homology"/>
<reference evidence="4 5" key="1">
    <citation type="journal article" date="2014" name="Genome Biol. Evol.">
        <title>The genome of the myxosporean Thelohanellus kitauei shows adaptations to nutrient acquisition within its fish host.</title>
        <authorList>
            <person name="Yang Y."/>
            <person name="Xiong J."/>
            <person name="Zhou Z."/>
            <person name="Huo F."/>
            <person name="Miao W."/>
            <person name="Ran C."/>
            <person name="Liu Y."/>
            <person name="Zhang J."/>
            <person name="Feng J."/>
            <person name="Wang M."/>
            <person name="Wang M."/>
            <person name="Wang L."/>
            <person name="Yao B."/>
        </authorList>
    </citation>
    <scope>NUCLEOTIDE SEQUENCE [LARGE SCALE GENOMIC DNA]</scope>
    <source>
        <strain evidence="4">Wuqing</strain>
    </source>
</reference>
<dbReference type="EMBL" id="JWZT01003124">
    <property type="protein sequence ID" value="KII67673.1"/>
    <property type="molecule type" value="Genomic_DNA"/>
</dbReference>
<feature type="repeat" description="Filamin" evidence="3">
    <location>
        <begin position="1"/>
        <end position="74"/>
    </location>
</feature>
<dbReference type="Proteomes" id="UP000031668">
    <property type="component" value="Unassembled WGS sequence"/>
</dbReference>
<comment type="caution">
    <text evidence="4">The sequence shown here is derived from an EMBL/GenBank/DDBJ whole genome shotgun (WGS) entry which is preliminary data.</text>
</comment>